<dbReference type="AlphaFoldDB" id="A0A7J6VNU0"/>
<evidence type="ECO:0000256" key="1">
    <source>
        <dbReference type="SAM" id="MobiDB-lite"/>
    </source>
</evidence>
<reference evidence="2 3" key="1">
    <citation type="submission" date="2020-06" db="EMBL/GenBank/DDBJ databases">
        <title>Transcriptomic and genomic resources for Thalictrum thalictroides and T. hernandezii: Facilitating candidate gene discovery in an emerging model plant lineage.</title>
        <authorList>
            <person name="Arias T."/>
            <person name="Riano-Pachon D.M."/>
            <person name="Di Stilio V.S."/>
        </authorList>
    </citation>
    <scope>NUCLEOTIDE SEQUENCE [LARGE SCALE GENOMIC DNA]</scope>
    <source>
        <strain evidence="3">cv. WT478/WT964</strain>
        <tissue evidence="2">Leaves</tissue>
    </source>
</reference>
<dbReference type="EMBL" id="JABWDY010029114">
    <property type="protein sequence ID" value="KAF5186553.1"/>
    <property type="molecule type" value="Genomic_DNA"/>
</dbReference>
<protein>
    <submittedName>
        <fullName evidence="2">Uncharacterized protein</fullName>
    </submittedName>
</protein>
<feature type="region of interest" description="Disordered" evidence="1">
    <location>
        <begin position="27"/>
        <end position="81"/>
    </location>
</feature>
<organism evidence="2 3">
    <name type="scientific">Thalictrum thalictroides</name>
    <name type="common">Rue-anemone</name>
    <name type="synonym">Anemone thalictroides</name>
    <dbReference type="NCBI Taxonomy" id="46969"/>
    <lineage>
        <taxon>Eukaryota</taxon>
        <taxon>Viridiplantae</taxon>
        <taxon>Streptophyta</taxon>
        <taxon>Embryophyta</taxon>
        <taxon>Tracheophyta</taxon>
        <taxon>Spermatophyta</taxon>
        <taxon>Magnoliopsida</taxon>
        <taxon>Ranunculales</taxon>
        <taxon>Ranunculaceae</taxon>
        <taxon>Thalictroideae</taxon>
        <taxon>Thalictrum</taxon>
    </lineage>
</organism>
<name>A0A7J6VNU0_THATH</name>
<gene>
    <name evidence="2" type="ORF">FRX31_023860</name>
</gene>
<feature type="compositionally biased region" description="Pro residues" evidence="1">
    <location>
        <begin position="49"/>
        <end position="68"/>
    </location>
</feature>
<keyword evidence="3" id="KW-1185">Reference proteome</keyword>
<dbReference type="Proteomes" id="UP000554482">
    <property type="component" value="Unassembled WGS sequence"/>
</dbReference>
<comment type="caution">
    <text evidence="2">The sequence shown here is derived from an EMBL/GenBank/DDBJ whole genome shotgun (WGS) entry which is preliminary data.</text>
</comment>
<sequence length="81" mass="8978">MHMERSSYRAQYYGKAYNNNPLPSFVDFSSSPTFSNNDNDVGYSTLPTLPHPQSLPPLLPTPSQPPMPSSSNISSIYPSKQ</sequence>
<accession>A0A7J6VNU0</accession>
<evidence type="ECO:0000313" key="2">
    <source>
        <dbReference type="EMBL" id="KAF5186553.1"/>
    </source>
</evidence>
<feature type="compositionally biased region" description="Polar residues" evidence="1">
    <location>
        <begin position="27"/>
        <end position="39"/>
    </location>
</feature>
<proteinExistence type="predicted"/>
<feature type="compositionally biased region" description="Low complexity" evidence="1">
    <location>
        <begin position="69"/>
        <end position="81"/>
    </location>
</feature>
<evidence type="ECO:0000313" key="3">
    <source>
        <dbReference type="Proteomes" id="UP000554482"/>
    </source>
</evidence>